<dbReference type="Proteomes" id="UP000245060">
    <property type="component" value="Unassembled WGS sequence"/>
</dbReference>
<dbReference type="Pfam" id="PF01966">
    <property type="entry name" value="HD"/>
    <property type="match status" value="1"/>
</dbReference>
<reference evidence="3" key="4">
    <citation type="submission" date="2022-04" db="EMBL/GenBank/DDBJ databases">
        <authorList>
            <person name="Komine T."/>
            <person name="Fukano H."/>
            <person name="Wada S."/>
        </authorList>
    </citation>
    <scope>NUCLEOTIDE SEQUENCE</scope>
    <source>
        <strain evidence="3">NJB18185</strain>
    </source>
</reference>
<dbReference type="PANTHER" id="PTHR35569:SF1">
    <property type="entry name" value="CYANAMIDE HYDRATASE DDI2-RELATED"/>
    <property type="match status" value="1"/>
</dbReference>
<comment type="caution">
    <text evidence="3">The sequence shown here is derived from an EMBL/GenBank/DDBJ whole genome shotgun (WGS) entry which is preliminary data.</text>
</comment>
<organism evidence="3 5">
    <name type="scientific">Mycobacterium montefiorense</name>
    <dbReference type="NCBI Taxonomy" id="154654"/>
    <lineage>
        <taxon>Bacteria</taxon>
        <taxon>Bacillati</taxon>
        <taxon>Actinomycetota</taxon>
        <taxon>Actinomycetes</taxon>
        <taxon>Mycobacteriales</taxon>
        <taxon>Mycobacteriaceae</taxon>
        <taxon>Mycobacterium</taxon>
        <taxon>Mycobacterium simiae complex</taxon>
    </lineage>
</organism>
<evidence type="ECO:0000313" key="2">
    <source>
        <dbReference type="EMBL" id="GBG37746.1"/>
    </source>
</evidence>
<dbReference type="SUPFAM" id="SSF109604">
    <property type="entry name" value="HD-domain/PDEase-like"/>
    <property type="match status" value="1"/>
</dbReference>
<dbReference type="InterPro" id="IPR006674">
    <property type="entry name" value="HD_domain"/>
</dbReference>
<protein>
    <submittedName>
        <fullName evidence="3">Phosphohydrolase</fullName>
    </submittedName>
</protein>
<dbReference type="CDD" id="cd00077">
    <property type="entry name" value="HDc"/>
    <property type="match status" value="1"/>
</dbReference>
<sequence length="213" mass="22765">MGRIKLAPGRIPADAAKVDLSTLRVPDSKFAREAEEACAELPPTLLGHSYRTWLFGHALAAVDGCELDGELFYCGALLHDYGIIKPTANRDFTLGSAERVFACAQAAAADDQRANLLADGICVHTTPGITVESDGAMGCYLQWGAMVDAAGLRIWDVARGNVAEAVRRYPRGDFKRELVSMTRAEAAAVPGGRMSLLVRCGMPLAVRLGPFDS</sequence>
<feature type="domain" description="HD" evidence="1">
    <location>
        <begin position="46"/>
        <end position="88"/>
    </location>
</feature>
<evidence type="ECO:0000259" key="1">
    <source>
        <dbReference type="Pfam" id="PF01966"/>
    </source>
</evidence>
<dbReference type="EMBL" id="BFCH01000017">
    <property type="protein sequence ID" value="GBG37746.1"/>
    <property type="molecule type" value="Genomic_DNA"/>
</dbReference>
<accession>A0AA37PNQ7</accession>
<dbReference type="EMBL" id="BQYH01000021">
    <property type="protein sequence ID" value="GKU73324.1"/>
    <property type="molecule type" value="Genomic_DNA"/>
</dbReference>
<evidence type="ECO:0000313" key="5">
    <source>
        <dbReference type="Proteomes" id="UP001139505"/>
    </source>
</evidence>
<name>A0AA37PNQ7_9MYCO</name>
<evidence type="ECO:0000313" key="4">
    <source>
        <dbReference type="Proteomes" id="UP000245060"/>
    </source>
</evidence>
<dbReference type="Proteomes" id="UP001139505">
    <property type="component" value="Unassembled WGS sequence"/>
</dbReference>
<evidence type="ECO:0000313" key="3">
    <source>
        <dbReference type="EMBL" id="GKU73324.1"/>
    </source>
</evidence>
<dbReference type="PANTHER" id="PTHR35569">
    <property type="entry name" value="CYANAMIDE HYDRATASE DDI2-RELATED"/>
    <property type="match status" value="1"/>
</dbReference>
<dbReference type="RefSeq" id="WP_108921892.1">
    <property type="nucleotide sequence ID" value="NZ_BFCH01000017.1"/>
</dbReference>
<dbReference type="InterPro" id="IPR003607">
    <property type="entry name" value="HD/PDEase_dom"/>
</dbReference>
<keyword evidence="4" id="KW-1185">Reference proteome</keyword>
<reference evidence="4" key="2">
    <citation type="submission" date="2018-04" db="EMBL/GenBank/DDBJ databases">
        <title>Draft genome sequence of Mycobacterium montefiorense isolated from Japanese black salamander.</title>
        <authorList>
            <person name="Fukano H."/>
            <person name="Yoshida M."/>
            <person name="Shimizu A."/>
            <person name="Iwao H."/>
            <person name="Kurata O."/>
            <person name="Katayama Y."/>
            <person name="Omatsu T."/>
            <person name="Mizutani T."/>
            <person name="Wada S."/>
            <person name="Hoshino Y."/>
        </authorList>
    </citation>
    <scope>NUCLEOTIDE SEQUENCE [LARGE SCALE GENOMIC DNA]</scope>
    <source>
        <strain evidence="4">BS</strain>
    </source>
</reference>
<dbReference type="AlphaFoldDB" id="A0AA37PNQ7"/>
<reference evidence="2" key="1">
    <citation type="journal article" date="2018" name="Genome Announc.">
        <title>Draft Genome Sequence of Mycobacterium montefiorense Isolated from Japanese Black Salamander (Hynobius nigrescens).</title>
        <authorList>
            <person name="Fukano H."/>
            <person name="Yoshida M."/>
            <person name="Shimizu A."/>
            <person name="Iwao H."/>
            <person name="Katayama Y."/>
            <person name="Omatsu T."/>
            <person name="Mizutani T."/>
            <person name="Kurata O."/>
            <person name="Wada S."/>
            <person name="Hoshino Y."/>
        </authorList>
    </citation>
    <scope>NUCLEOTIDE SEQUENCE</scope>
    <source>
        <strain evidence="2">BS</strain>
    </source>
</reference>
<reference evidence="3" key="3">
    <citation type="journal article" date="2022" name="Microbiol. Resour. Announc.">
        <title>Draft Genome Sequences of Eight Mycobacterium montefiorense Strains Isolated from Salamanders in Captivity.</title>
        <authorList>
            <person name="Komine T."/>
            <person name="Ihara H."/>
            <person name="Fukano H."/>
            <person name="Hoshino Y."/>
            <person name="Kurata O."/>
            <person name="Wada S."/>
        </authorList>
    </citation>
    <scope>NUCLEOTIDE SEQUENCE</scope>
    <source>
        <strain evidence="3">NJB18185</strain>
    </source>
</reference>
<proteinExistence type="predicted"/>
<gene>
    <name evidence="2" type="ORF">MmonteBS_21180</name>
    <name evidence="3" type="ORF">NJB18185_30950</name>
</gene>